<reference evidence="4" key="1">
    <citation type="submission" date="2016-06" db="UniProtKB">
        <authorList>
            <consortium name="WormBaseParasite"/>
        </authorList>
    </citation>
    <scope>IDENTIFICATION</scope>
</reference>
<dbReference type="PANTHER" id="PTHR47027">
    <property type="entry name" value="REVERSE TRANSCRIPTASE DOMAIN-CONTAINING PROTEIN"/>
    <property type="match status" value="1"/>
</dbReference>
<evidence type="ECO:0000259" key="1">
    <source>
        <dbReference type="Pfam" id="PF20049"/>
    </source>
</evidence>
<dbReference type="Proteomes" id="UP000279833">
    <property type="component" value="Unassembled WGS sequence"/>
</dbReference>
<gene>
    <name evidence="2" type="ORF">SCUD_LOCUS8044</name>
</gene>
<protein>
    <submittedName>
        <fullName evidence="4">DUF6451 domain-containing protein</fullName>
    </submittedName>
</protein>
<keyword evidence="3" id="KW-1185">Reference proteome</keyword>
<evidence type="ECO:0000313" key="4">
    <source>
        <dbReference type="WBParaSite" id="SCUD_0000804401-mRNA-1"/>
    </source>
</evidence>
<proteinExistence type="predicted"/>
<organism evidence="4">
    <name type="scientific">Schistosoma curassoni</name>
    <dbReference type="NCBI Taxonomy" id="6186"/>
    <lineage>
        <taxon>Eukaryota</taxon>
        <taxon>Metazoa</taxon>
        <taxon>Spiralia</taxon>
        <taxon>Lophotrochozoa</taxon>
        <taxon>Platyhelminthes</taxon>
        <taxon>Trematoda</taxon>
        <taxon>Digenea</taxon>
        <taxon>Strigeidida</taxon>
        <taxon>Schistosomatoidea</taxon>
        <taxon>Schistosomatidae</taxon>
        <taxon>Schistosoma</taxon>
    </lineage>
</organism>
<reference evidence="2 3" key="2">
    <citation type="submission" date="2018-11" db="EMBL/GenBank/DDBJ databases">
        <authorList>
            <consortium name="Pathogen Informatics"/>
        </authorList>
    </citation>
    <scope>NUCLEOTIDE SEQUENCE [LARGE SCALE GENOMIC DNA]</scope>
    <source>
        <strain evidence="2">Dakar</strain>
        <strain evidence="3">Dakar, Senegal</strain>
    </source>
</reference>
<dbReference type="PANTHER" id="PTHR47027:SF25">
    <property type="entry name" value="REVERSE TRANSCRIPTASE DOMAIN-CONTAINING PROTEIN"/>
    <property type="match status" value="1"/>
</dbReference>
<sequence>MQLDDLDFADDLALLSHTHEQLQMKTTSIVAASSAVGLSIHKGESKTLKYDTENTSPITLDGETLIIDEQGGSDADVKSWIGKTKAAFLKLNNIWDSKQLSTNFKVRIFNTKVQKVLL</sequence>
<dbReference type="Pfam" id="PF20049">
    <property type="entry name" value="DUF6451"/>
    <property type="match status" value="1"/>
</dbReference>
<accession>A0A183JZ86</accession>
<evidence type="ECO:0000313" key="3">
    <source>
        <dbReference type="Proteomes" id="UP000279833"/>
    </source>
</evidence>
<name>A0A183JZ86_9TREM</name>
<dbReference type="EMBL" id="UZAK01032579">
    <property type="protein sequence ID" value="VDP28996.1"/>
    <property type="molecule type" value="Genomic_DNA"/>
</dbReference>
<dbReference type="AlphaFoldDB" id="A0A183JZ86"/>
<dbReference type="InterPro" id="IPR045609">
    <property type="entry name" value="DUF6451"/>
</dbReference>
<feature type="domain" description="DUF6451" evidence="1">
    <location>
        <begin position="87"/>
        <end position="118"/>
    </location>
</feature>
<evidence type="ECO:0000313" key="2">
    <source>
        <dbReference type="EMBL" id="VDP28996.1"/>
    </source>
</evidence>
<dbReference type="WBParaSite" id="SCUD_0000804401-mRNA-1">
    <property type="protein sequence ID" value="SCUD_0000804401-mRNA-1"/>
    <property type="gene ID" value="SCUD_0000804401"/>
</dbReference>